<proteinExistence type="predicted"/>
<name>A0A4Q0YDE6_9BACT</name>
<dbReference type="Proteomes" id="UP000290172">
    <property type="component" value="Unassembled WGS sequence"/>
</dbReference>
<comment type="caution">
    <text evidence="6">The sequence shown here is derived from an EMBL/GenBank/DDBJ whole genome shotgun (WGS) entry which is preliminary data.</text>
</comment>
<keyword evidence="2" id="KW-0963">Cytoplasm</keyword>
<dbReference type="GO" id="GO:0006457">
    <property type="term" value="P:protein folding"/>
    <property type="evidence" value="ECO:0007669"/>
    <property type="project" value="InterPro"/>
</dbReference>
<dbReference type="GO" id="GO:0005737">
    <property type="term" value="C:cytoplasm"/>
    <property type="evidence" value="ECO:0007669"/>
    <property type="project" value="UniProtKB-SubCell"/>
</dbReference>
<evidence type="ECO:0000313" key="6">
    <source>
        <dbReference type="EMBL" id="RXJ68477.1"/>
    </source>
</evidence>
<dbReference type="InterPro" id="IPR012406">
    <property type="entry name" value="UreE"/>
</dbReference>
<gene>
    <name evidence="6" type="ORF">CRV08_06505</name>
</gene>
<dbReference type="Pfam" id="PF05194">
    <property type="entry name" value="UreE_C"/>
    <property type="match status" value="1"/>
</dbReference>
<comment type="subcellular location">
    <subcellularLocation>
        <location evidence="1">Cytoplasm</location>
    </subcellularLocation>
</comment>
<dbReference type="InterPro" id="IPR007864">
    <property type="entry name" value="UreE_C_dom"/>
</dbReference>
<accession>A0A4Q0YDE6</accession>
<feature type="domain" description="UreE urease accessory N-terminal" evidence="5">
    <location>
        <begin position="1"/>
        <end position="63"/>
    </location>
</feature>
<dbReference type="GO" id="GO:0065003">
    <property type="term" value="P:protein-containing complex assembly"/>
    <property type="evidence" value="ECO:0007669"/>
    <property type="project" value="InterPro"/>
</dbReference>
<evidence type="ECO:0000313" key="7">
    <source>
        <dbReference type="Proteomes" id="UP000290172"/>
    </source>
</evidence>
<sequence length="144" mass="16560">MIKKATEIKRDIEAQDSVLLDWFDMQKPNLCAVTKEGVEFIIKAKYTHLHEDDILVCEDGYKIKVSKSEDNIYTLKFSDHITFARIAYEIGNRHQPICIEDFTIKILEDISTADIIKACEAIDNVKVEKNRAIFKPNGNAHHSH</sequence>
<dbReference type="EMBL" id="PDKJ01000005">
    <property type="protein sequence ID" value="RXJ68477.1"/>
    <property type="molecule type" value="Genomic_DNA"/>
</dbReference>
<evidence type="ECO:0000256" key="2">
    <source>
        <dbReference type="ARBA" id="ARBA00022490"/>
    </source>
</evidence>
<dbReference type="PIRSF" id="PIRSF036402">
    <property type="entry name" value="Ureas_acces_UreE"/>
    <property type="match status" value="1"/>
</dbReference>
<dbReference type="AlphaFoldDB" id="A0A4Q0YDE6"/>
<keyword evidence="3" id="KW-0533">Nickel</keyword>
<dbReference type="Gene3D" id="2.60.260.20">
    <property type="entry name" value="Urease metallochaperone UreE, N-terminal domain"/>
    <property type="match status" value="1"/>
</dbReference>
<protein>
    <submittedName>
        <fullName evidence="6">Urease accessory protein UreE</fullName>
    </submittedName>
</protein>
<dbReference type="InterPro" id="IPR004029">
    <property type="entry name" value="UreE_N"/>
</dbReference>
<dbReference type="GO" id="GO:0019627">
    <property type="term" value="P:urea metabolic process"/>
    <property type="evidence" value="ECO:0007669"/>
    <property type="project" value="InterPro"/>
</dbReference>
<dbReference type="RefSeq" id="WP_128980311.1">
    <property type="nucleotide sequence ID" value="NZ_PDKJ01000005.1"/>
</dbReference>
<organism evidence="6 7">
    <name type="scientific">Halarcobacter ebronensis</name>
    <dbReference type="NCBI Taxonomy" id="1462615"/>
    <lineage>
        <taxon>Bacteria</taxon>
        <taxon>Pseudomonadati</taxon>
        <taxon>Campylobacterota</taxon>
        <taxon>Epsilonproteobacteria</taxon>
        <taxon>Campylobacterales</taxon>
        <taxon>Arcobacteraceae</taxon>
        <taxon>Halarcobacter</taxon>
    </lineage>
</organism>
<dbReference type="SMART" id="SM00988">
    <property type="entry name" value="UreE_N"/>
    <property type="match status" value="1"/>
</dbReference>
<evidence type="ECO:0000256" key="4">
    <source>
        <dbReference type="ARBA" id="ARBA00023186"/>
    </source>
</evidence>
<reference evidence="6 7" key="1">
    <citation type="submission" date="2017-10" db="EMBL/GenBank/DDBJ databases">
        <title>Genomics of the genus Arcobacter.</title>
        <authorList>
            <person name="Perez-Cataluna A."/>
            <person name="Figueras M.J."/>
        </authorList>
    </citation>
    <scope>NUCLEOTIDE SEQUENCE [LARGE SCALE GENOMIC DNA]</scope>
    <source>
        <strain evidence="6 7">CECT 8993</strain>
    </source>
</reference>
<dbReference type="Gene3D" id="3.30.70.790">
    <property type="entry name" value="UreE, C-terminal domain"/>
    <property type="match status" value="1"/>
</dbReference>
<dbReference type="SUPFAM" id="SSF69287">
    <property type="entry name" value="Urease metallochaperone UreE, N-terminal domain"/>
    <property type="match status" value="1"/>
</dbReference>
<dbReference type="SUPFAM" id="SSF69737">
    <property type="entry name" value="Urease metallochaperone UreE, C-terminal domain"/>
    <property type="match status" value="1"/>
</dbReference>
<dbReference type="InterPro" id="IPR036118">
    <property type="entry name" value="UreE_N_sf"/>
</dbReference>
<evidence type="ECO:0000256" key="1">
    <source>
        <dbReference type="ARBA" id="ARBA00004496"/>
    </source>
</evidence>
<evidence type="ECO:0000259" key="5">
    <source>
        <dbReference type="SMART" id="SM00988"/>
    </source>
</evidence>
<dbReference type="GO" id="GO:0016151">
    <property type="term" value="F:nickel cation binding"/>
    <property type="evidence" value="ECO:0007669"/>
    <property type="project" value="InterPro"/>
</dbReference>
<keyword evidence="4" id="KW-0143">Chaperone</keyword>
<evidence type="ECO:0000256" key="3">
    <source>
        <dbReference type="ARBA" id="ARBA00022596"/>
    </source>
</evidence>